<feature type="region of interest" description="Disordered" evidence="1">
    <location>
        <begin position="1"/>
        <end position="80"/>
    </location>
</feature>
<evidence type="ECO:0000313" key="4">
    <source>
        <dbReference type="Proteomes" id="UP000618051"/>
    </source>
</evidence>
<evidence type="ECO:0000256" key="1">
    <source>
        <dbReference type="SAM" id="MobiDB-lite"/>
    </source>
</evidence>
<feature type="compositionally biased region" description="Basic residues" evidence="1">
    <location>
        <begin position="12"/>
        <end position="28"/>
    </location>
</feature>
<dbReference type="EMBL" id="JADDUC010000150">
    <property type="protein sequence ID" value="KAG0117069.1"/>
    <property type="molecule type" value="Genomic_DNA"/>
</dbReference>
<evidence type="ECO:0000313" key="2">
    <source>
        <dbReference type="EMBL" id="KAG0117069.1"/>
    </source>
</evidence>
<comment type="caution">
    <text evidence="2">The sequence shown here is derived from an EMBL/GenBank/DDBJ whole genome shotgun (WGS) entry which is preliminary data.</text>
</comment>
<proteinExistence type="predicted"/>
<reference evidence="3 4" key="2">
    <citation type="journal article" date="2021" name="J. Hered.">
        <title>Feather Gene Expression Elucidates the Developmental Basis of Plumage Iridescence in African Starlings.</title>
        <authorList>
            <person name="Rubenstein D.R."/>
            <person name="Corvelo A."/>
            <person name="MacManes M.D."/>
            <person name="Maia R."/>
            <person name="Narzisi G."/>
            <person name="Rousaki A."/>
            <person name="Vandenabeele P."/>
            <person name="Shawkey M.D."/>
            <person name="Solomon J."/>
        </authorList>
    </citation>
    <scope>NUCLEOTIDE SEQUENCE [LARGE SCALE GENOMIC DNA]</scope>
    <source>
        <strain evidence="3">SS15</strain>
    </source>
</reference>
<protein>
    <submittedName>
        <fullName evidence="2">Uncharacterized protein</fullName>
    </submittedName>
</protein>
<accession>A0A835NKZ7</accession>
<keyword evidence="4" id="KW-1185">Reference proteome</keyword>
<dbReference type="EMBL" id="JADDUC020000029">
    <property type="protein sequence ID" value="KAI1230691.1"/>
    <property type="molecule type" value="Genomic_DNA"/>
</dbReference>
<gene>
    <name evidence="3" type="ORF">IHE44_0008567</name>
    <name evidence="2" type="ORF">IHE44_003124</name>
</gene>
<feature type="compositionally biased region" description="Low complexity" evidence="1">
    <location>
        <begin position="1"/>
        <end position="11"/>
    </location>
</feature>
<evidence type="ECO:0000313" key="3">
    <source>
        <dbReference type="EMBL" id="KAI1230691.1"/>
    </source>
</evidence>
<feature type="compositionally biased region" description="Low complexity" evidence="1">
    <location>
        <begin position="70"/>
        <end position="80"/>
    </location>
</feature>
<reference evidence="3" key="3">
    <citation type="submission" date="2022-01" db="EMBL/GenBank/DDBJ databases">
        <authorList>
            <person name="Rubenstein D.R."/>
        </authorList>
    </citation>
    <scope>NUCLEOTIDE SEQUENCE</scope>
    <source>
        <strain evidence="3">SS15</strain>
        <tissue evidence="3">Liver</tissue>
    </source>
</reference>
<reference evidence="2" key="1">
    <citation type="submission" date="2020-10" db="EMBL/GenBank/DDBJ databases">
        <title>Feather gene expression reveals the developmental basis of iridescence in African starlings.</title>
        <authorList>
            <person name="Rubenstein D.R."/>
        </authorList>
    </citation>
    <scope>NUCLEOTIDE SEQUENCE</scope>
    <source>
        <strain evidence="2">SS15</strain>
        <tissue evidence="2">Liver</tissue>
    </source>
</reference>
<sequence length="156" mass="17293">MRSPHNYPSSHNNHHHYHHHPYHHHRGDKRQVFAPELAGTRRRSLSPTVPYTTPVATKHRPASPHHALIPPAGAPSSPSPGTLAVLCRGRSPFSVLSYIKNKKGREVVIAVGNGRVTSLAEVPWGRFWGSSWKADLMLSPAKDKLSSGKVSRHHDL</sequence>
<feature type="compositionally biased region" description="Polar residues" evidence="1">
    <location>
        <begin position="45"/>
        <end position="55"/>
    </location>
</feature>
<dbReference type="AlphaFoldDB" id="A0A835NKZ7"/>
<organism evidence="2">
    <name type="scientific">Lamprotornis superbus</name>
    <dbReference type="NCBI Taxonomy" id="245042"/>
    <lineage>
        <taxon>Eukaryota</taxon>
        <taxon>Metazoa</taxon>
        <taxon>Chordata</taxon>
        <taxon>Craniata</taxon>
        <taxon>Vertebrata</taxon>
        <taxon>Euteleostomi</taxon>
        <taxon>Archelosauria</taxon>
        <taxon>Archosauria</taxon>
        <taxon>Dinosauria</taxon>
        <taxon>Saurischia</taxon>
        <taxon>Theropoda</taxon>
        <taxon>Coelurosauria</taxon>
        <taxon>Aves</taxon>
        <taxon>Neognathae</taxon>
        <taxon>Neoaves</taxon>
        <taxon>Telluraves</taxon>
        <taxon>Australaves</taxon>
        <taxon>Passeriformes</taxon>
        <taxon>Sturnidae</taxon>
        <taxon>Lamprotornis</taxon>
    </lineage>
</organism>
<name>A0A835NKZ7_9PASS</name>
<dbReference type="Proteomes" id="UP000618051">
    <property type="component" value="Unassembled WGS sequence"/>
</dbReference>